<accession>A0A099U015</accession>
<reference evidence="4 5" key="1">
    <citation type="journal article" date="2014" name="Genome Announc.">
        <title>Draft genome sequences of eight enterohepatic helicobacter species isolated from both laboratory and wild rodents.</title>
        <authorList>
            <person name="Sheh A."/>
            <person name="Shen Z."/>
            <person name="Fox J.G."/>
        </authorList>
    </citation>
    <scope>NUCLEOTIDE SEQUENCE [LARGE SCALE GENOMIC DNA]</scope>
    <source>
        <strain evidence="4 5">ST1</strain>
    </source>
</reference>
<evidence type="ECO:0000256" key="2">
    <source>
        <dbReference type="SAM" id="Phobius"/>
    </source>
</evidence>
<name>A0A099U015_9HELI</name>
<feature type="region of interest" description="Disordered" evidence="1">
    <location>
        <begin position="177"/>
        <end position="196"/>
    </location>
</feature>
<evidence type="ECO:0000313" key="5">
    <source>
        <dbReference type="Proteomes" id="UP000029922"/>
    </source>
</evidence>
<feature type="compositionally biased region" description="Basic and acidic residues" evidence="1">
    <location>
        <begin position="1042"/>
        <end position="1061"/>
    </location>
</feature>
<evidence type="ECO:0000256" key="1">
    <source>
        <dbReference type="SAM" id="MobiDB-lite"/>
    </source>
</evidence>
<dbReference type="RefSeq" id="WP_034558680.1">
    <property type="nucleotide sequence ID" value="NZ_FZML01000002.1"/>
</dbReference>
<proteinExistence type="predicted"/>
<organism evidence="3 6">
    <name type="scientific">Helicobacter muridarum</name>
    <dbReference type="NCBI Taxonomy" id="216"/>
    <lineage>
        <taxon>Bacteria</taxon>
        <taxon>Pseudomonadati</taxon>
        <taxon>Campylobacterota</taxon>
        <taxon>Epsilonproteobacteria</taxon>
        <taxon>Campylobacterales</taxon>
        <taxon>Helicobacteraceae</taxon>
        <taxon>Helicobacter</taxon>
    </lineage>
</organism>
<dbReference type="EMBL" id="JRPD02000030">
    <property type="protein sequence ID" value="TLD98478.1"/>
    <property type="molecule type" value="Genomic_DNA"/>
</dbReference>
<reference evidence="3 6" key="2">
    <citation type="submission" date="2018-06" db="EMBL/GenBank/DDBJ databases">
        <authorList>
            <consortium name="Pathogen Informatics"/>
            <person name="Doyle S."/>
        </authorList>
    </citation>
    <scope>NUCLEOTIDE SEQUENCE [LARGE SCALE GENOMIC DNA]</scope>
    <source>
        <strain evidence="3 6">NCTC12714</strain>
    </source>
</reference>
<feature type="compositionally biased region" description="Basic and acidic residues" evidence="1">
    <location>
        <begin position="1107"/>
        <end position="1121"/>
    </location>
</feature>
<sequence>MPTKKNIEAPSKILQNPLTENGENADLSLYNNSKTYLHTQEKINVTKENIRAQESLSLDLANNINTDKKNTNLEKEITSDINHSLDLQLQLDTNKNATLTLDEKSNKVNIKSLDSKINEESPKHSLESSQDIGVILALNELQQKYPIVTAQINKQQMHKATMNNKLISSLSKPVFAPNNTKKQTKSQQDLNPKNQSKIIKITKNTRKNRFVKKPFFSSITWFVVIIAIMIAGYKTLRDGISIESLSFGDIHIKQVFLQLNEKLTLEIDNIDISALESQPKKDEDQDIVDTVKHSAEYIQKTLYALSYFERLKIKNLILSNNKHISLYYDSVSYKLDTPTFHANLSIKDNQNSIKITINEFLLKNFPIQINGKITYMIPKNEMEFNFGMILESKQILNANGKTNFHKIDLNASSIKLKNLDLIKPYIDGLDNMALRKTLQDWLYDKIEYDSLQLTRLQTSININNITKSLLDNTKANITIKNAAVTLNPGVQPIYSPQVEIQFSRANLKIIPMYATFANMNLHGSEVLISNIPSSNIYIFLNGKDVRLDSHLNKLLQSYDVFVPVMQESIKSKQKQNEFKNRDLSTIAIEQTMQDTELIVTQAIDNDSKNIESIDTGSIFTQNANMDKKQAEQNEQANTDVSSLYDKMLELNSNTTLKSKSSINAQDDNNSSLHLKIAIEVDKKDANKHLFSLQGAVQAKLANLSLFDIPLEAKQINVALDITPNDSFIYINGTRVRWKGIFNADANIILDLNKKTLKASTHIHEARLNSKNIYILSNEPKKMALQDQNLENQDMDLISQNLKNKNANNGIYLNNTSEIIQQSSLQKKLKQYGYSINKASTMQNQQIAPNPNQTNNIYKSLAQNTALDKNGNQNTNKIESQNINPVDSIPNIENISSDISKQDNSAAKNDEYVLKELKNNPVWDKLKIRTKKTREFNKLSQKELEDLALKQIKIDEEGLNLEHDFIRINNTNINLSLSFKDDLILNIPALSLSLRQGSKNLNIKVDSLDKILKFSPLARYYGLEHGSFNLNVPYYDSNLKENKNNENADIHNKQNISKDVKAKAAQNNQDKDTSKNSNNKQNVQSTQTLTQSGTSTHIVLSNQDEIYNKNHNSQDPKNEKSNNQESNGKISNQYNNKQSQKNIEQNKQPFNAEFILNLTQLKYPIYTISHQKITFLTLKGEIKNGALTITANPNLDFKSQDSLSMLRIKGYRINVDEMYESKIPFFVELLKDSKKEDLPYSEAEIKQELALIAIKNKLRKKMKINAADFNVLGENLQLTFLGYTAPFDSITVRSVDDRIVIDGQYGKGILNVNVIKDNISIKAKNFSGDFLNTVLTSTKDGKKILEGGIFSVDLLYRGQILNGSAEIQNTSLTNFKAVQNIFALIDTVPSLFIFKNPHITTKGYQVSYGKILFAMNEDYIGLQNIFLIGGSMDINGWGIIDKDSQEMNMNLNISTIKNLSKFINKIPIIGYLILGREGQINTNLILTGKYSDPNIHITLAADIIKAPFNILRRIFTPVDLNTNRMSNDEAIY</sequence>
<dbReference type="STRING" id="216.LS73_07635"/>
<evidence type="ECO:0000313" key="4">
    <source>
        <dbReference type="EMBL" id="TLD98478.1"/>
    </source>
</evidence>
<feature type="compositionally biased region" description="Low complexity" evidence="1">
    <location>
        <begin position="1128"/>
        <end position="1140"/>
    </location>
</feature>
<dbReference type="Proteomes" id="UP000029922">
    <property type="component" value="Unassembled WGS sequence"/>
</dbReference>
<keyword evidence="6" id="KW-1185">Reference proteome</keyword>
<dbReference type="EMBL" id="UGJE01000002">
    <property type="protein sequence ID" value="STQ85578.1"/>
    <property type="molecule type" value="Genomic_DNA"/>
</dbReference>
<feature type="region of interest" description="Disordered" evidence="1">
    <location>
        <begin position="1107"/>
        <end position="1140"/>
    </location>
</feature>
<gene>
    <name evidence="4" type="ORF">LS73_008880</name>
    <name evidence="3" type="ORF">NCTC12714_00364</name>
</gene>
<dbReference type="Proteomes" id="UP000255139">
    <property type="component" value="Unassembled WGS sequence"/>
</dbReference>
<keyword evidence="2" id="KW-0472">Membrane</keyword>
<dbReference type="OrthoDB" id="5332226at2"/>
<protein>
    <submittedName>
        <fullName evidence="3">Periplasmic protein</fullName>
    </submittedName>
</protein>
<evidence type="ECO:0000313" key="6">
    <source>
        <dbReference type="Proteomes" id="UP000255139"/>
    </source>
</evidence>
<evidence type="ECO:0000313" key="3">
    <source>
        <dbReference type="EMBL" id="STQ85578.1"/>
    </source>
</evidence>
<keyword evidence="2" id="KW-1133">Transmembrane helix</keyword>
<feature type="compositionally biased region" description="Low complexity" evidence="1">
    <location>
        <begin position="1074"/>
        <end position="1093"/>
    </location>
</feature>
<feature type="region of interest" description="Disordered" evidence="1">
    <location>
        <begin position="1042"/>
        <end position="1093"/>
    </location>
</feature>
<feature type="transmembrane region" description="Helical" evidence="2">
    <location>
        <begin position="215"/>
        <end position="233"/>
    </location>
</feature>
<keyword evidence="2" id="KW-0812">Transmembrane</keyword>